<dbReference type="EMBL" id="BLJN01000008">
    <property type="protein sequence ID" value="GFE84132.1"/>
    <property type="molecule type" value="Genomic_DNA"/>
</dbReference>
<evidence type="ECO:0000256" key="1">
    <source>
        <dbReference type="ARBA" id="ARBA00007274"/>
    </source>
</evidence>
<dbReference type="SUPFAM" id="SSF52540">
    <property type="entry name" value="P-loop containing nucleoside triphosphate hydrolases"/>
    <property type="match status" value="1"/>
</dbReference>
<comment type="similarity">
    <text evidence="1">Belongs to the transferase hexapeptide repeat family.</text>
</comment>
<dbReference type="Gene3D" id="3.40.50.300">
    <property type="entry name" value="P-loop containing nucleotide triphosphate hydrolases"/>
    <property type="match status" value="1"/>
</dbReference>
<dbReference type="Pfam" id="PF00132">
    <property type="entry name" value="Hexapep"/>
    <property type="match status" value="1"/>
</dbReference>
<evidence type="ECO:0000256" key="2">
    <source>
        <dbReference type="ARBA" id="ARBA00022679"/>
    </source>
</evidence>
<dbReference type="InterPro" id="IPR018357">
    <property type="entry name" value="Hexapep_transf_CS"/>
</dbReference>
<evidence type="ECO:0000256" key="3">
    <source>
        <dbReference type="ARBA" id="ARBA00022737"/>
    </source>
</evidence>
<dbReference type="SUPFAM" id="SSF51161">
    <property type="entry name" value="Trimeric LpxA-like enzymes"/>
    <property type="match status" value="1"/>
</dbReference>
<dbReference type="PROSITE" id="PS00101">
    <property type="entry name" value="HEXAPEP_TRANSFERASES"/>
    <property type="match status" value="1"/>
</dbReference>
<dbReference type="RefSeq" id="WP_202624193.1">
    <property type="nucleotide sequence ID" value="NZ_BLJN01000008.1"/>
</dbReference>
<protein>
    <recommendedName>
        <fullName evidence="7">Serine acetyltransferase</fullName>
    </recommendedName>
</protein>
<proteinExistence type="inferred from homology"/>
<evidence type="ECO:0000256" key="4">
    <source>
        <dbReference type="ARBA" id="ARBA00023315"/>
    </source>
</evidence>
<dbReference type="InterPro" id="IPR001451">
    <property type="entry name" value="Hexapep"/>
</dbReference>
<evidence type="ECO:0000313" key="5">
    <source>
        <dbReference type="EMBL" id="GFE84132.1"/>
    </source>
</evidence>
<dbReference type="InterPro" id="IPR027417">
    <property type="entry name" value="P-loop_NTPase"/>
</dbReference>
<name>A0A829YMQ7_9GAMM</name>
<dbReference type="PANTHER" id="PTHR42811">
    <property type="entry name" value="SERINE ACETYLTRANSFERASE"/>
    <property type="match status" value="1"/>
</dbReference>
<dbReference type="Gene3D" id="2.160.10.10">
    <property type="entry name" value="Hexapeptide repeat proteins"/>
    <property type="match status" value="1"/>
</dbReference>
<comment type="caution">
    <text evidence="5">The sequence shown here is derived from an EMBL/GenBank/DDBJ whole genome shotgun (WGS) entry which is preliminary data.</text>
</comment>
<keyword evidence="2" id="KW-0808">Transferase</keyword>
<evidence type="ECO:0000313" key="6">
    <source>
        <dbReference type="Proteomes" id="UP000445000"/>
    </source>
</evidence>
<keyword evidence="3" id="KW-0677">Repeat</keyword>
<evidence type="ECO:0008006" key="7">
    <source>
        <dbReference type="Google" id="ProtNLM"/>
    </source>
</evidence>
<dbReference type="Proteomes" id="UP000445000">
    <property type="component" value="Unassembled WGS sequence"/>
</dbReference>
<dbReference type="InterPro" id="IPR045304">
    <property type="entry name" value="LbH_SAT"/>
</dbReference>
<dbReference type="GO" id="GO:0016746">
    <property type="term" value="F:acyltransferase activity"/>
    <property type="evidence" value="ECO:0007669"/>
    <property type="project" value="UniProtKB-KW"/>
</dbReference>
<reference evidence="6" key="1">
    <citation type="submission" date="2020-01" db="EMBL/GenBank/DDBJ databases">
        <title>'Steroidobacter agaridevorans' sp. nov., agar-degrading bacteria isolated from rhizosphere soils.</title>
        <authorList>
            <person name="Ikenaga M."/>
            <person name="Kataoka M."/>
            <person name="Murouchi A."/>
            <person name="Katsuragi S."/>
            <person name="Sakai M."/>
        </authorList>
    </citation>
    <scope>NUCLEOTIDE SEQUENCE [LARGE SCALE GENOMIC DNA]</scope>
    <source>
        <strain evidence="6">YU21-B</strain>
    </source>
</reference>
<gene>
    <name evidence="5" type="ORF">GCM10011487_61320</name>
</gene>
<dbReference type="AlphaFoldDB" id="A0A829YMQ7"/>
<keyword evidence="6" id="KW-1185">Reference proteome</keyword>
<organism evidence="5 6">
    <name type="scientific">Steroidobacter agaridevorans</name>
    <dbReference type="NCBI Taxonomy" id="2695856"/>
    <lineage>
        <taxon>Bacteria</taxon>
        <taxon>Pseudomonadati</taxon>
        <taxon>Pseudomonadota</taxon>
        <taxon>Gammaproteobacteria</taxon>
        <taxon>Steroidobacterales</taxon>
        <taxon>Steroidobacteraceae</taxon>
        <taxon>Steroidobacter</taxon>
    </lineage>
</organism>
<keyword evidence="4" id="KW-0012">Acyltransferase</keyword>
<sequence>MPEPKGIEADAPRLGALLRYLQTEQVEHVVLDEPVDDDCSGVRLTATVVVAAETLPLLPPLLNEFCRRHDMQLVHHWCHGGDELFMFSWLNERQRPDFMSLRVQRHAAKQGSWWQRKREQLRRWREPSGLLIACLGPPGSGRSDVVEQLGALPLAPFSAAHVINIRPRMMRPVPVNPDSRVPRGRLGTIAKLMMFVADYWLGYWWRIRPKLVASTMVVSNRYFDDILVDPGYYRIDRFRSLARWLLPWVPRPQLWLVFDVPSEVLQTRTREVAEEEAARLRSEYRKVLRRREDVVVLDASQTLDELSAEAERAIVAQLVRRTARRLGLPDTSKDNPTSTDVLLFFCRRHVPVLSKLVRVLFNSDIHCRLPDDVHMPHPYGIVLHRQAVIGHRVTIMQQVMIGGRGGDPNIAPVIGDDVTIGAGARILGDVRIGKGVTIGANAVVTRDIPAGATVVGADRIVATGRNSPTGDVEAAKVAKFPLPPRRNSAA</sequence>
<accession>A0A829YMQ7</accession>
<dbReference type="CDD" id="cd03354">
    <property type="entry name" value="LbH_SAT"/>
    <property type="match status" value="1"/>
</dbReference>
<dbReference type="InterPro" id="IPR011004">
    <property type="entry name" value="Trimer_LpxA-like_sf"/>
</dbReference>